<feature type="transmembrane region" description="Helical" evidence="1">
    <location>
        <begin position="12"/>
        <end position="39"/>
    </location>
</feature>
<evidence type="ECO:0000256" key="1">
    <source>
        <dbReference type="SAM" id="Phobius"/>
    </source>
</evidence>
<dbReference type="EMBL" id="FOEC01000001">
    <property type="protein sequence ID" value="SEO44469.1"/>
    <property type="molecule type" value="Genomic_DNA"/>
</dbReference>
<name>A0A172RVY6_9ACTN</name>
<evidence type="ECO:0000313" key="3">
    <source>
        <dbReference type="Proteomes" id="UP000182975"/>
    </source>
</evidence>
<organism evidence="2 3">
    <name type="scientific">Denitrobacterium detoxificans</name>
    <dbReference type="NCBI Taxonomy" id="79604"/>
    <lineage>
        <taxon>Bacteria</taxon>
        <taxon>Bacillati</taxon>
        <taxon>Actinomycetota</taxon>
        <taxon>Coriobacteriia</taxon>
        <taxon>Eggerthellales</taxon>
        <taxon>Eggerthellaceae</taxon>
        <taxon>Denitrobacterium</taxon>
    </lineage>
</organism>
<dbReference type="RefSeq" id="WP_066659998.1">
    <property type="nucleotide sequence ID" value="NZ_CP011402.1"/>
</dbReference>
<dbReference type="AlphaFoldDB" id="A0A172RVY6"/>
<proteinExistence type="predicted"/>
<accession>A0A172RVY6</accession>
<keyword evidence="1" id="KW-0472">Membrane</keyword>
<evidence type="ECO:0000313" key="2">
    <source>
        <dbReference type="EMBL" id="SEO44469.1"/>
    </source>
</evidence>
<protein>
    <submittedName>
        <fullName evidence="2">Uncharacterized protein</fullName>
    </submittedName>
</protein>
<feature type="transmembrane region" description="Helical" evidence="1">
    <location>
        <begin position="59"/>
        <end position="89"/>
    </location>
</feature>
<dbReference type="STRING" id="79604.AAY81_00405"/>
<keyword evidence="1" id="KW-0812">Transmembrane</keyword>
<sequence length="161" mass="15982">MKQGSTLLKVVSIIMIVFAGLAIIAGILFLAGGGIAATSGATTTGTLDINGTTYTGAEAAIGSGIIVGMLGGLMLFSGIVDLIIGIVGVKASGENGKYTAAFVLGIIGVICAAISLIFGVANGANTIASGLVGLVLPVLYLVGVMQTRKQLEEQPAAPQQF</sequence>
<gene>
    <name evidence="2" type="ORF">SAMN02910314_00277</name>
</gene>
<reference evidence="3" key="1">
    <citation type="submission" date="2016-10" db="EMBL/GenBank/DDBJ databases">
        <authorList>
            <person name="Varghese N."/>
        </authorList>
    </citation>
    <scope>NUCLEOTIDE SEQUENCE [LARGE SCALE GENOMIC DNA]</scope>
    <source>
        <strain evidence="3">DSM 21843</strain>
    </source>
</reference>
<feature type="transmembrane region" description="Helical" evidence="1">
    <location>
        <begin position="127"/>
        <end position="145"/>
    </location>
</feature>
<feature type="transmembrane region" description="Helical" evidence="1">
    <location>
        <begin position="101"/>
        <end position="121"/>
    </location>
</feature>
<keyword evidence="3" id="KW-1185">Reference proteome</keyword>
<dbReference type="Proteomes" id="UP000182975">
    <property type="component" value="Unassembled WGS sequence"/>
</dbReference>
<keyword evidence="1" id="KW-1133">Transmembrane helix</keyword>
<dbReference type="KEGG" id="ddt:AAY81_00405"/>